<proteinExistence type="predicted"/>
<protein>
    <submittedName>
        <fullName evidence="2">Uncharacterized protein</fullName>
    </submittedName>
</protein>
<organism evidence="2 3">
    <name type="scientific">Trifolium subterraneum</name>
    <name type="common">Subterranean clover</name>
    <dbReference type="NCBI Taxonomy" id="3900"/>
    <lineage>
        <taxon>Eukaryota</taxon>
        <taxon>Viridiplantae</taxon>
        <taxon>Streptophyta</taxon>
        <taxon>Embryophyta</taxon>
        <taxon>Tracheophyta</taxon>
        <taxon>Spermatophyta</taxon>
        <taxon>Magnoliopsida</taxon>
        <taxon>eudicotyledons</taxon>
        <taxon>Gunneridae</taxon>
        <taxon>Pentapetalae</taxon>
        <taxon>rosids</taxon>
        <taxon>fabids</taxon>
        <taxon>Fabales</taxon>
        <taxon>Fabaceae</taxon>
        <taxon>Papilionoideae</taxon>
        <taxon>50 kb inversion clade</taxon>
        <taxon>NPAAA clade</taxon>
        <taxon>Hologalegina</taxon>
        <taxon>IRL clade</taxon>
        <taxon>Trifolieae</taxon>
        <taxon>Trifolium</taxon>
    </lineage>
</organism>
<keyword evidence="3" id="KW-1185">Reference proteome</keyword>
<sequence length="104" mass="11483">MHPKFQASLWFVYLAVGSGIEISESSLLLVDASRYATVIMAISTAFVVGKFIQLAATFFCGFVVAFVKGLALVLLACLPCVMSMLMAKMSNSWTSYLYRSRKYC</sequence>
<dbReference type="Proteomes" id="UP000242715">
    <property type="component" value="Unassembled WGS sequence"/>
</dbReference>
<feature type="transmembrane region" description="Helical" evidence="1">
    <location>
        <begin position="59"/>
        <end position="87"/>
    </location>
</feature>
<evidence type="ECO:0000313" key="2">
    <source>
        <dbReference type="EMBL" id="GAU38966.1"/>
    </source>
</evidence>
<reference evidence="3" key="1">
    <citation type="journal article" date="2017" name="Front. Plant Sci.">
        <title>Climate Clever Clovers: New Paradigm to Reduce the Environmental Footprint of Ruminants by Breeding Low Methanogenic Forages Utilizing Haplotype Variation.</title>
        <authorList>
            <person name="Kaur P."/>
            <person name="Appels R."/>
            <person name="Bayer P.E."/>
            <person name="Keeble-Gagnere G."/>
            <person name="Wang J."/>
            <person name="Hirakawa H."/>
            <person name="Shirasawa K."/>
            <person name="Vercoe P."/>
            <person name="Stefanova K."/>
            <person name="Durmic Z."/>
            <person name="Nichols P."/>
            <person name="Revell C."/>
            <person name="Isobe S.N."/>
            <person name="Edwards D."/>
            <person name="Erskine W."/>
        </authorList>
    </citation>
    <scope>NUCLEOTIDE SEQUENCE [LARGE SCALE GENOMIC DNA]</scope>
    <source>
        <strain evidence="3">cv. Daliak</strain>
    </source>
</reference>
<feature type="transmembrane region" description="Helical" evidence="1">
    <location>
        <begin position="35"/>
        <end position="52"/>
    </location>
</feature>
<accession>A0A2Z6N543</accession>
<evidence type="ECO:0000256" key="1">
    <source>
        <dbReference type="SAM" id="Phobius"/>
    </source>
</evidence>
<evidence type="ECO:0000313" key="3">
    <source>
        <dbReference type="Proteomes" id="UP000242715"/>
    </source>
</evidence>
<dbReference type="EMBL" id="DF973740">
    <property type="protein sequence ID" value="GAU38966.1"/>
    <property type="molecule type" value="Genomic_DNA"/>
</dbReference>
<keyword evidence="1" id="KW-1133">Transmembrane helix</keyword>
<keyword evidence="1" id="KW-0812">Transmembrane</keyword>
<keyword evidence="1" id="KW-0472">Membrane</keyword>
<dbReference type="AlphaFoldDB" id="A0A2Z6N543"/>
<gene>
    <name evidence="2" type="ORF">TSUD_378420</name>
</gene>
<name>A0A2Z6N543_TRISU</name>